<dbReference type="PROSITE" id="PS50977">
    <property type="entry name" value="HTH_TETR_2"/>
    <property type="match status" value="1"/>
</dbReference>
<evidence type="ECO:0000313" key="6">
    <source>
        <dbReference type="Proteomes" id="UP000199095"/>
    </source>
</evidence>
<dbReference type="Pfam" id="PF00440">
    <property type="entry name" value="TetR_N"/>
    <property type="match status" value="1"/>
</dbReference>
<evidence type="ECO:0000259" key="4">
    <source>
        <dbReference type="PROSITE" id="PS50977"/>
    </source>
</evidence>
<feature type="domain" description="HTH tetR-type" evidence="4">
    <location>
        <begin position="1"/>
        <end position="61"/>
    </location>
</feature>
<dbReference type="InterPro" id="IPR001647">
    <property type="entry name" value="HTH_TetR"/>
</dbReference>
<evidence type="ECO:0000256" key="3">
    <source>
        <dbReference type="PROSITE-ProRule" id="PRU00335"/>
    </source>
</evidence>
<reference evidence="6" key="1">
    <citation type="submission" date="2016-10" db="EMBL/GenBank/DDBJ databases">
        <authorList>
            <person name="Varghese N."/>
            <person name="Submissions S."/>
        </authorList>
    </citation>
    <scope>NUCLEOTIDE SEQUENCE [LARGE SCALE GENOMIC DNA]</scope>
    <source>
        <strain evidence="6">CGMCC 1.3566</strain>
    </source>
</reference>
<dbReference type="PANTHER" id="PTHR43479:SF11">
    <property type="entry name" value="ACREF_ENVCD OPERON REPRESSOR-RELATED"/>
    <property type="match status" value="1"/>
</dbReference>
<dbReference type="Proteomes" id="UP000199095">
    <property type="component" value="Unassembled WGS sequence"/>
</dbReference>
<dbReference type="SUPFAM" id="SSF46689">
    <property type="entry name" value="Homeodomain-like"/>
    <property type="match status" value="1"/>
</dbReference>
<dbReference type="AlphaFoldDB" id="A0A1I0AE55"/>
<dbReference type="InterPro" id="IPR009057">
    <property type="entry name" value="Homeodomain-like_sf"/>
</dbReference>
<dbReference type="STRING" id="237682.SAMN05421676_102125"/>
<dbReference type="OrthoDB" id="509229at2"/>
<dbReference type="EMBL" id="FOHJ01000002">
    <property type="protein sequence ID" value="SES92478.1"/>
    <property type="molecule type" value="Genomic_DNA"/>
</dbReference>
<dbReference type="GO" id="GO:0003677">
    <property type="term" value="F:DNA binding"/>
    <property type="evidence" value="ECO:0007669"/>
    <property type="project" value="UniProtKB-UniRule"/>
</dbReference>
<dbReference type="Gene3D" id="1.10.10.60">
    <property type="entry name" value="Homeodomain-like"/>
    <property type="match status" value="1"/>
</dbReference>
<dbReference type="InterPro" id="IPR050624">
    <property type="entry name" value="HTH-type_Tx_Regulator"/>
</dbReference>
<evidence type="ECO:0000256" key="1">
    <source>
        <dbReference type="ARBA" id="ARBA00022491"/>
    </source>
</evidence>
<accession>A0A1I0AE55</accession>
<proteinExistence type="predicted"/>
<dbReference type="PANTHER" id="PTHR43479">
    <property type="entry name" value="ACREF/ENVCD OPERON REPRESSOR-RELATED"/>
    <property type="match status" value="1"/>
</dbReference>
<dbReference type="PRINTS" id="PR00455">
    <property type="entry name" value="HTHTETR"/>
</dbReference>
<keyword evidence="6" id="KW-1185">Reference proteome</keyword>
<feature type="DNA-binding region" description="H-T-H motif" evidence="3">
    <location>
        <begin position="24"/>
        <end position="43"/>
    </location>
</feature>
<evidence type="ECO:0000256" key="2">
    <source>
        <dbReference type="ARBA" id="ARBA00023125"/>
    </source>
</evidence>
<organism evidence="5 6">
    <name type="scientific">Salinibacillus kushneri</name>
    <dbReference type="NCBI Taxonomy" id="237682"/>
    <lineage>
        <taxon>Bacteria</taxon>
        <taxon>Bacillati</taxon>
        <taxon>Bacillota</taxon>
        <taxon>Bacilli</taxon>
        <taxon>Bacillales</taxon>
        <taxon>Bacillaceae</taxon>
        <taxon>Salinibacillus</taxon>
    </lineage>
</organism>
<protein>
    <submittedName>
        <fullName evidence="5">DNA-binding transcriptional regulator, AcrR family</fullName>
    </submittedName>
</protein>
<name>A0A1I0AE55_9BACI</name>
<keyword evidence="1" id="KW-0678">Repressor</keyword>
<dbReference type="Gene3D" id="1.10.357.10">
    <property type="entry name" value="Tetracycline Repressor, domain 2"/>
    <property type="match status" value="1"/>
</dbReference>
<keyword evidence="2 3" id="KW-0238">DNA-binding</keyword>
<gene>
    <name evidence="5" type="ORF">SAMN05421676_102125</name>
</gene>
<evidence type="ECO:0000313" key="5">
    <source>
        <dbReference type="EMBL" id="SES92478.1"/>
    </source>
</evidence>
<sequence>MMSAIKIRNIALSHFAKHGYEGSSLNEIAKEVGIKKASIYSHYKGKDDLFLTVVRYVFQYERRKILIYFQSSKQKPIKTKLQDFFAFIEEGFNQSDTTKLLLRMCFFPPWNLRDKVSEIVNSFIDGMQRALGKLMTFHKNKGEFIGVNIHQAALAYITLVDGVIIELLFTGKNKFFERVNVSFPIYWQGIAAVEKE</sequence>